<dbReference type="AlphaFoldDB" id="C5BYG6"/>
<keyword evidence="3" id="KW-0597">Phosphoprotein</keyword>
<evidence type="ECO:0000259" key="12">
    <source>
        <dbReference type="SMART" id="SM00387"/>
    </source>
</evidence>
<dbReference type="InterPro" id="IPR050482">
    <property type="entry name" value="Sensor_HK_TwoCompSys"/>
</dbReference>
<evidence type="ECO:0000256" key="3">
    <source>
        <dbReference type="ARBA" id="ARBA00022553"/>
    </source>
</evidence>
<reference evidence="13 14" key="1">
    <citation type="journal article" date="2009" name="Stand. Genomic Sci.">
        <title>Complete genome sequence of Beutenbergia cavernae type strain (HKI 0122).</title>
        <authorList>
            <person name="Land M."/>
            <person name="Pukall R."/>
            <person name="Abt B."/>
            <person name="Goker M."/>
            <person name="Rohde M."/>
            <person name="Glavina Del Rio T."/>
            <person name="Tice H."/>
            <person name="Copeland A."/>
            <person name="Cheng J.F."/>
            <person name="Lucas S."/>
            <person name="Chen F."/>
            <person name="Nolan M."/>
            <person name="Bruce D."/>
            <person name="Goodwin L."/>
            <person name="Pitluck S."/>
            <person name="Ivanova N."/>
            <person name="Mavromatis K."/>
            <person name="Ovchinnikova G."/>
            <person name="Pati A."/>
            <person name="Chen A."/>
            <person name="Palaniappan K."/>
            <person name="Hauser L."/>
            <person name="Chang Y.J."/>
            <person name="Jefferies C.C."/>
            <person name="Saunders E."/>
            <person name="Brettin T."/>
            <person name="Detter J.C."/>
            <person name="Han C."/>
            <person name="Chain P."/>
            <person name="Bristow J."/>
            <person name="Eisen J.A."/>
            <person name="Markowitz V."/>
            <person name="Hugenholtz P."/>
            <person name="Kyrpides N.C."/>
            <person name="Klenk H.P."/>
            <person name="Lapidus A."/>
        </authorList>
    </citation>
    <scope>NUCLEOTIDE SEQUENCE [LARGE SCALE GENOMIC DNA]</scope>
    <source>
        <strain evidence="14">ATCC BAA-8 / DSM 12333 / NBRC 16432</strain>
    </source>
</reference>
<proteinExistence type="predicted"/>
<evidence type="ECO:0000256" key="8">
    <source>
        <dbReference type="ARBA" id="ARBA00023012"/>
    </source>
</evidence>
<dbReference type="Pfam" id="PF07730">
    <property type="entry name" value="HisKA_3"/>
    <property type="match status" value="1"/>
</dbReference>
<feature type="region of interest" description="Disordered" evidence="10">
    <location>
        <begin position="367"/>
        <end position="423"/>
    </location>
</feature>
<keyword evidence="9" id="KW-0175">Coiled coil</keyword>
<evidence type="ECO:0000256" key="4">
    <source>
        <dbReference type="ARBA" id="ARBA00022679"/>
    </source>
</evidence>
<dbReference type="Gene3D" id="1.20.5.1930">
    <property type="match status" value="1"/>
</dbReference>
<dbReference type="InterPro" id="IPR036890">
    <property type="entry name" value="HATPase_C_sf"/>
</dbReference>
<feature type="transmembrane region" description="Helical" evidence="11">
    <location>
        <begin position="57"/>
        <end position="86"/>
    </location>
</feature>
<feature type="coiled-coil region" evidence="9">
    <location>
        <begin position="154"/>
        <end position="188"/>
    </location>
</feature>
<keyword evidence="8" id="KW-0902">Two-component regulatory system</keyword>
<dbReference type="PANTHER" id="PTHR24421">
    <property type="entry name" value="NITRATE/NITRITE SENSOR PROTEIN NARX-RELATED"/>
    <property type="match status" value="1"/>
</dbReference>
<dbReference type="EMBL" id="CP001618">
    <property type="protein sequence ID" value="ACQ81066.1"/>
    <property type="molecule type" value="Genomic_DNA"/>
</dbReference>
<dbReference type="SMART" id="SM00387">
    <property type="entry name" value="HATPase_c"/>
    <property type="match status" value="1"/>
</dbReference>
<dbReference type="GO" id="GO:0016020">
    <property type="term" value="C:membrane"/>
    <property type="evidence" value="ECO:0007669"/>
    <property type="project" value="InterPro"/>
</dbReference>
<evidence type="ECO:0000256" key="5">
    <source>
        <dbReference type="ARBA" id="ARBA00022741"/>
    </source>
</evidence>
<keyword evidence="4" id="KW-0808">Transferase</keyword>
<keyword evidence="6 13" id="KW-0418">Kinase</keyword>
<name>C5BYG6_BEUC1</name>
<dbReference type="GO" id="GO:0000155">
    <property type="term" value="F:phosphorelay sensor kinase activity"/>
    <property type="evidence" value="ECO:0007669"/>
    <property type="project" value="InterPro"/>
</dbReference>
<dbReference type="Pfam" id="PF23539">
    <property type="entry name" value="DUF7134"/>
    <property type="match status" value="1"/>
</dbReference>
<accession>C5BYG6</accession>
<protein>
    <recommendedName>
        <fullName evidence="2">histidine kinase</fullName>
        <ecNumber evidence="2">2.7.13.3</ecNumber>
    </recommendedName>
</protein>
<dbReference type="Gene3D" id="3.30.565.10">
    <property type="entry name" value="Histidine kinase-like ATPase, C-terminal domain"/>
    <property type="match status" value="1"/>
</dbReference>
<comment type="catalytic activity">
    <reaction evidence="1">
        <text>ATP + protein L-histidine = ADP + protein N-phospho-L-histidine.</text>
        <dbReference type="EC" id="2.7.13.3"/>
    </reaction>
</comment>
<keyword evidence="7" id="KW-0067">ATP-binding</keyword>
<dbReference type="GO" id="GO:0046983">
    <property type="term" value="F:protein dimerization activity"/>
    <property type="evidence" value="ECO:0007669"/>
    <property type="project" value="InterPro"/>
</dbReference>
<dbReference type="SUPFAM" id="SSF55874">
    <property type="entry name" value="ATPase domain of HSP90 chaperone/DNA topoisomerase II/histidine kinase"/>
    <property type="match status" value="1"/>
</dbReference>
<dbReference type="KEGG" id="bcv:Bcav_2821"/>
<feature type="transmembrane region" description="Helical" evidence="11">
    <location>
        <begin position="12"/>
        <end position="37"/>
    </location>
</feature>
<dbReference type="InterPro" id="IPR055558">
    <property type="entry name" value="DUF7134"/>
</dbReference>
<evidence type="ECO:0000256" key="9">
    <source>
        <dbReference type="SAM" id="Coils"/>
    </source>
</evidence>
<sequence>MLDRNQLAVDVLLAGGAFVMLGLATIALGVGTSSSFWDVLAGVGMPVAMVFRRRSPVWSAAAVDAFALLHFAFGSPLLPVDVLIFASVYSVTVHGPLWARRTALGAALLGSLLVPLRYLDSPISDPVGWSLFILLAFAGLASLVVASWALGLLRRSRMQRVESLRERAERLELERDQQAQIATAAERARIAREMHDVVAHSLSVVIAQADGGRYAAANDPAAATRALTTISETGRAALADMRRILGVLRSGPGGDAAVAPQPADADLDELIGHVRASGVDVSLVRVGQPRPLPPGAGLTVYRICQEALTNVLKHAGPGVRVTVLQTWTATHLVLQIDDDGRGAAASSDGAGQGLLGMRERATMFGGTLTAGPRPGGGYRVRAELPLPSRSVPPTPYRPFEPTHAPTHPARPVAPPGSPPQERQ</sequence>
<evidence type="ECO:0000256" key="2">
    <source>
        <dbReference type="ARBA" id="ARBA00012438"/>
    </source>
</evidence>
<keyword evidence="11" id="KW-0472">Membrane</keyword>
<dbReference type="STRING" id="471853.Bcav_2821"/>
<dbReference type="CDD" id="cd16917">
    <property type="entry name" value="HATPase_UhpB-NarQ-NarX-like"/>
    <property type="match status" value="1"/>
</dbReference>
<evidence type="ECO:0000256" key="6">
    <source>
        <dbReference type="ARBA" id="ARBA00022777"/>
    </source>
</evidence>
<dbReference type="PANTHER" id="PTHR24421:SF10">
    <property type="entry name" value="NITRATE_NITRITE SENSOR PROTEIN NARQ"/>
    <property type="match status" value="1"/>
</dbReference>
<dbReference type="GO" id="GO:0005524">
    <property type="term" value="F:ATP binding"/>
    <property type="evidence" value="ECO:0007669"/>
    <property type="project" value="UniProtKB-KW"/>
</dbReference>
<evidence type="ECO:0000256" key="7">
    <source>
        <dbReference type="ARBA" id="ARBA00022840"/>
    </source>
</evidence>
<feature type="domain" description="Histidine kinase/HSP90-like ATPase" evidence="12">
    <location>
        <begin position="295"/>
        <end position="388"/>
    </location>
</feature>
<evidence type="ECO:0000256" key="1">
    <source>
        <dbReference type="ARBA" id="ARBA00000085"/>
    </source>
</evidence>
<keyword evidence="5" id="KW-0547">Nucleotide-binding</keyword>
<evidence type="ECO:0000256" key="10">
    <source>
        <dbReference type="SAM" id="MobiDB-lite"/>
    </source>
</evidence>
<gene>
    <name evidence="13" type="ordered locus">Bcav_2821</name>
</gene>
<feature type="transmembrane region" description="Helical" evidence="11">
    <location>
        <begin position="131"/>
        <end position="153"/>
    </location>
</feature>
<dbReference type="EC" id="2.7.13.3" evidence="2"/>
<feature type="transmembrane region" description="Helical" evidence="11">
    <location>
        <begin position="98"/>
        <end position="119"/>
    </location>
</feature>
<dbReference type="Proteomes" id="UP000007962">
    <property type="component" value="Chromosome"/>
</dbReference>
<evidence type="ECO:0000313" key="14">
    <source>
        <dbReference type="Proteomes" id="UP000007962"/>
    </source>
</evidence>
<evidence type="ECO:0000313" key="13">
    <source>
        <dbReference type="EMBL" id="ACQ81066.1"/>
    </source>
</evidence>
<dbReference type="InterPro" id="IPR003594">
    <property type="entry name" value="HATPase_dom"/>
</dbReference>
<dbReference type="eggNOG" id="COG4585">
    <property type="taxonomic scope" value="Bacteria"/>
</dbReference>
<evidence type="ECO:0000256" key="11">
    <source>
        <dbReference type="SAM" id="Phobius"/>
    </source>
</evidence>
<keyword evidence="14" id="KW-1185">Reference proteome</keyword>
<organism evidence="13 14">
    <name type="scientific">Beutenbergia cavernae (strain ATCC BAA-8 / DSM 12333 / CCUG 43141 / JCM 11478 / NBRC 16432 / NCIMB 13614 / HKI 0122)</name>
    <dbReference type="NCBI Taxonomy" id="471853"/>
    <lineage>
        <taxon>Bacteria</taxon>
        <taxon>Bacillati</taxon>
        <taxon>Actinomycetota</taxon>
        <taxon>Actinomycetes</taxon>
        <taxon>Micrococcales</taxon>
        <taxon>Beutenbergiaceae</taxon>
        <taxon>Beutenbergia</taxon>
    </lineage>
</organism>
<keyword evidence="11" id="KW-0812">Transmembrane</keyword>
<dbReference type="InterPro" id="IPR011712">
    <property type="entry name" value="Sig_transdc_His_kin_sub3_dim/P"/>
</dbReference>
<dbReference type="Pfam" id="PF02518">
    <property type="entry name" value="HATPase_c"/>
    <property type="match status" value="1"/>
</dbReference>
<keyword evidence="11" id="KW-1133">Transmembrane helix</keyword>
<feature type="compositionally biased region" description="Pro residues" evidence="10">
    <location>
        <begin position="411"/>
        <end position="423"/>
    </location>
</feature>
<dbReference type="HOGENOM" id="CLU_000445_20_1_11"/>